<name>A0AAV5TIZ8_9BILA</name>
<feature type="chain" id="PRO_5043775367" evidence="1">
    <location>
        <begin position="21"/>
        <end position="194"/>
    </location>
</feature>
<gene>
    <name evidence="2" type="ORF">PENTCL1PPCAC_16537</name>
</gene>
<comment type="caution">
    <text evidence="2">The sequence shown here is derived from an EMBL/GenBank/DDBJ whole genome shotgun (WGS) entry which is preliminary data.</text>
</comment>
<evidence type="ECO:0000313" key="2">
    <source>
        <dbReference type="EMBL" id="GMS94362.1"/>
    </source>
</evidence>
<organism evidence="2 3">
    <name type="scientific">Pristionchus entomophagus</name>
    <dbReference type="NCBI Taxonomy" id="358040"/>
    <lineage>
        <taxon>Eukaryota</taxon>
        <taxon>Metazoa</taxon>
        <taxon>Ecdysozoa</taxon>
        <taxon>Nematoda</taxon>
        <taxon>Chromadorea</taxon>
        <taxon>Rhabditida</taxon>
        <taxon>Rhabditina</taxon>
        <taxon>Diplogasteromorpha</taxon>
        <taxon>Diplogasteroidea</taxon>
        <taxon>Neodiplogasteridae</taxon>
        <taxon>Pristionchus</taxon>
    </lineage>
</organism>
<dbReference type="AlphaFoldDB" id="A0AAV5TIZ8"/>
<accession>A0AAV5TIZ8</accession>
<keyword evidence="1" id="KW-0732">Signal</keyword>
<feature type="non-terminal residue" evidence="2">
    <location>
        <position position="194"/>
    </location>
</feature>
<keyword evidence="3" id="KW-1185">Reference proteome</keyword>
<sequence length="194" mass="20340">LCSLLLPSVLSTASFASTSAVITSQDVMDGLTESVLTPGQKYRMFGVYASSAQNDVYAKNLVIKGADNTQFTVASLATPKLNTGYVLDETKILTAPITISDTSPTPTTGFAARIPFTIYIVTTDKTVSPVISAQLIEGPVHSKAANLNAPSCMVLSAEMDFQLSSVDTGSLDKIDVSIAGFDSVAAEYNVLTVT</sequence>
<feature type="non-terminal residue" evidence="2">
    <location>
        <position position="1"/>
    </location>
</feature>
<proteinExistence type="predicted"/>
<feature type="signal peptide" evidence="1">
    <location>
        <begin position="1"/>
        <end position="20"/>
    </location>
</feature>
<dbReference type="EMBL" id="BTSX01000004">
    <property type="protein sequence ID" value="GMS94362.1"/>
    <property type="molecule type" value="Genomic_DNA"/>
</dbReference>
<evidence type="ECO:0000256" key="1">
    <source>
        <dbReference type="SAM" id="SignalP"/>
    </source>
</evidence>
<protein>
    <submittedName>
        <fullName evidence="2">Uncharacterized protein</fullName>
    </submittedName>
</protein>
<reference evidence="2" key="1">
    <citation type="submission" date="2023-10" db="EMBL/GenBank/DDBJ databases">
        <title>Genome assembly of Pristionchus species.</title>
        <authorList>
            <person name="Yoshida K."/>
            <person name="Sommer R.J."/>
        </authorList>
    </citation>
    <scope>NUCLEOTIDE SEQUENCE</scope>
    <source>
        <strain evidence="2">RS0144</strain>
    </source>
</reference>
<evidence type="ECO:0000313" key="3">
    <source>
        <dbReference type="Proteomes" id="UP001432027"/>
    </source>
</evidence>
<dbReference type="Proteomes" id="UP001432027">
    <property type="component" value="Unassembled WGS sequence"/>
</dbReference>